<comment type="catalytic activity">
    <reaction evidence="12 13">
        <text>uroporphyrinogen III + 4 H(+) = coproporphyrinogen III + 4 CO2</text>
        <dbReference type="Rhea" id="RHEA:19865"/>
        <dbReference type="ChEBI" id="CHEBI:15378"/>
        <dbReference type="ChEBI" id="CHEBI:16526"/>
        <dbReference type="ChEBI" id="CHEBI:57308"/>
        <dbReference type="ChEBI" id="CHEBI:57309"/>
        <dbReference type="EC" id="4.1.1.37"/>
    </reaction>
</comment>
<sequence>MSLSKPALQNDVYLRALMREPTERTPIWMMRQAGRYLPEYKATRAHAGDFMSLCKNAELACEVTMQPLRRFPLDAAILFSDILTIPDAMGLGLYFEAGEGPRFERPLRDHRAVENLGIPDPEQELRYVTDAVRTIRHELGGKVPLIGFSGSPWTLATYMVEGGSTKNFSVVKKMLFAEPKTMHLLLDKLADSVILYLNAQIAAGAQAVMVFDTWGGVLSPRDYREFSLAYMKKIVAGLTRHADGRAVPVTLFTKGGGAWLADMAATGCDALGVDWTTDMGTARQLVQDQVALQGNMDPSVLYASPQRIEEEVATILASYGKGHGHVFNLGHGIHPEVNPDHAGAFIEAVHKLSPAYHR</sequence>
<dbReference type="Proteomes" id="UP000241514">
    <property type="component" value="Unassembled WGS sequence"/>
</dbReference>
<keyword evidence="8 12" id="KW-0963">Cytoplasm</keyword>
<protein>
    <recommendedName>
        <fullName evidence="7 12">Uroporphyrinogen decarboxylase</fullName>
        <shortName evidence="12">UPD</shortName>
        <shortName evidence="12">URO-D</shortName>
        <ecNumber evidence="6 12">4.1.1.37</ecNumber>
    </recommendedName>
</protein>
<evidence type="ECO:0000256" key="6">
    <source>
        <dbReference type="ARBA" id="ARBA00012288"/>
    </source>
</evidence>
<evidence type="ECO:0000256" key="9">
    <source>
        <dbReference type="ARBA" id="ARBA00022793"/>
    </source>
</evidence>
<accession>A0A2T4CTK3</accession>
<evidence type="ECO:0000256" key="7">
    <source>
        <dbReference type="ARBA" id="ARBA00014308"/>
    </source>
</evidence>
<evidence type="ECO:0000256" key="3">
    <source>
        <dbReference type="ARBA" id="ARBA00004804"/>
    </source>
</evidence>
<feature type="binding site" evidence="12">
    <location>
        <begin position="31"/>
        <end position="35"/>
    </location>
    <ligand>
        <name>substrate</name>
    </ligand>
</feature>
<feature type="binding site" evidence="12">
    <location>
        <position position="158"/>
    </location>
    <ligand>
        <name>substrate</name>
    </ligand>
</feature>
<gene>
    <name evidence="12" type="primary">hemE</name>
    <name evidence="17" type="ORF">C9927_03330</name>
    <name evidence="18" type="ORF">C9928_04605</name>
</gene>
<comment type="pathway">
    <text evidence="3 12 13">Porphyrin-containing compound metabolism; protoporphyrin-IX biosynthesis; coproporphyrinogen-III from 5-aminolevulinate: step 4/4.</text>
</comment>
<dbReference type="EMBL" id="PYVG01000021">
    <property type="protein sequence ID" value="PTB89127.1"/>
    <property type="molecule type" value="Genomic_DNA"/>
</dbReference>
<evidence type="ECO:0000259" key="15">
    <source>
        <dbReference type="PROSITE" id="PS00906"/>
    </source>
</evidence>
<dbReference type="EC" id="4.1.1.37" evidence="6 12"/>
<feature type="domain" description="Uroporphyrinogen decarboxylase (URO-D)" evidence="16">
    <location>
        <begin position="146"/>
        <end position="162"/>
    </location>
</feature>
<feature type="binding site" evidence="12">
    <location>
        <position position="81"/>
    </location>
    <ligand>
        <name>substrate</name>
    </ligand>
</feature>
<feature type="binding site" evidence="12">
    <location>
        <position position="331"/>
    </location>
    <ligand>
        <name>substrate</name>
    </ligand>
</feature>
<keyword evidence="9 12" id="KW-0210">Decarboxylase</keyword>
<evidence type="ECO:0000256" key="4">
    <source>
        <dbReference type="ARBA" id="ARBA00009935"/>
    </source>
</evidence>
<name>A0A2T4CTK3_9GAMM</name>
<dbReference type="GO" id="GO:0004853">
    <property type="term" value="F:uroporphyrinogen decarboxylase activity"/>
    <property type="evidence" value="ECO:0007669"/>
    <property type="project" value="UniProtKB-UniRule"/>
</dbReference>
<evidence type="ECO:0000256" key="2">
    <source>
        <dbReference type="ARBA" id="ARBA00004496"/>
    </source>
</evidence>
<feature type="site" description="Transition state stabilizer" evidence="12">
    <location>
        <position position="81"/>
    </location>
</feature>
<evidence type="ECO:0000256" key="8">
    <source>
        <dbReference type="ARBA" id="ARBA00022490"/>
    </source>
</evidence>
<dbReference type="GO" id="GO:0005829">
    <property type="term" value="C:cytosol"/>
    <property type="evidence" value="ECO:0007669"/>
    <property type="project" value="TreeGrafter"/>
</dbReference>
<dbReference type="AlphaFoldDB" id="A0A2T4CTK3"/>
<dbReference type="Proteomes" id="UP000242087">
    <property type="component" value="Unassembled WGS sequence"/>
</dbReference>
<comment type="caution">
    <text evidence="12">Lacks conserved residue(s) required for the propagation of feature annotation.</text>
</comment>
<evidence type="ECO:0000313" key="20">
    <source>
        <dbReference type="Proteomes" id="UP000242087"/>
    </source>
</evidence>
<comment type="similarity">
    <text evidence="4 12 14">Belongs to the uroporphyrinogen decarboxylase family.</text>
</comment>
<evidence type="ECO:0000256" key="12">
    <source>
        <dbReference type="HAMAP-Rule" id="MF_00218"/>
    </source>
</evidence>
<dbReference type="PROSITE" id="PS00906">
    <property type="entry name" value="UROD_1"/>
    <property type="match status" value="1"/>
</dbReference>
<dbReference type="InterPro" id="IPR006361">
    <property type="entry name" value="Uroporphyrinogen_deCO2ase_HemE"/>
</dbReference>
<reference evidence="19 20" key="1">
    <citation type="submission" date="2018-03" db="EMBL/GenBank/DDBJ databases">
        <title>Cross-interface Injection: A General Nanoliter Liquid Handling Method Applied to Single Cells Genome Amplification Automated Nanoliter Liquid Handling Applied to Single Cell Multiple Displacement Amplification.</title>
        <authorList>
            <person name="Yun J."/>
            <person name="Xu P."/>
            <person name="Xu J."/>
            <person name="Dai X."/>
            <person name="Wang Y."/>
            <person name="Zheng X."/>
            <person name="Cao C."/>
            <person name="Yi Q."/>
            <person name="Zhu Y."/>
            <person name="Wang L."/>
            <person name="Dong Z."/>
            <person name="Huang Y."/>
            <person name="Huang L."/>
            <person name="Du W."/>
        </authorList>
    </citation>
    <scope>NUCLEOTIDE SEQUENCE [LARGE SCALE GENOMIC DNA]</scope>
    <source>
        <strain evidence="17 20">A12-4</strain>
        <strain evidence="18 19">A9-4</strain>
    </source>
</reference>
<evidence type="ECO:0000259" key="16">
    <source>
        <dbReference type="PROSITE" id="PS00907"/>
    </source>
</evidence>
<evidence type="ECO:0000256" key="5">
    <source>
        <dbReference type="ARBA" id="ARBA00011738"/>
    </source>
</evidence>
<comment type="subcellular location">
    <subcellularLocation>
        <location evidence="2 12">Cytoplasm</location>
    </subcellularLocation>
</comment>
<evidence type="ECO:0000256" key="1">
    <source>
        <dbReference type="ARBA" id="ARBA00002448"/>
    </source>
</evidence>
<dbReference type="Gene3D" id="3.20.20.210">
    <property type="match status" value="1"/>
</dbReference>
<dbReference type="InterPro" id="IPR000257">
    <property type="entry name" value="Uroporphyrinogen_deCOase"/>
</dbReference>
<dbReference type="HAMAP" id="MF_00218">
    <property type="entry name" value="URO_D"/>
    <property type="match status" value="1"/>
</dbReference>
<evidence type="ECO:0000313" key="18">
    <source>
        <dbReference type="EMBL" id="PTB89127.1"/>
    </source>
</evidence>
<feature type="binding site" evidence="12">
    <location>
        <position position="213"/>
    </location>
    <ligand>
        <name>substrate</name>
    </ligand>
</feature>
<dbReference type="FunFam" id="3.20.20.210:FF:000001">
    <property type="entry name" value="Uroporphyrinogen decarboxylase"/>
    <property type="match status" value="1"/>
</dbReference>
<evidence type="ECO:0000256" key="10">
    <source>
        <dbReference type="ARBA" id="ARBA00023239"/>
    </source>
</evidence>
<dbReference type="InterPro" id="IPR038071">
    <property type="entry name" value="UROD/MetE-like_sf"/>
</dbReference>
<dbReference type="UniPathway" id="UPA00251">
    <property type="reaction ID" value="UER00321"/>
</dbReference>
<evidence type="ECO:0000256" key="11">
    <source>
        <dbReference type="ARBA" id="ARBA00023244"/>
    </source>
</evidence>
<evidence type="ECO:0000256" key="13">
    <source>
        <dbReference type="RuleBase" id="RU000554"/>
    </source>
</evidence>
<evidence type="ECO:0000256" key="14">
    <source>
        <dbReference type="RuleBase" id="RU004169"/>
    </source>
</evidence>
<feature type="domain" description="Uroporphyrinogen decarboxylase (URO-D)" evidence="15">
    <location>
        <begin position="26"/>
        <end position="35"/>
    </location>
</feature>
<dbReference type="PANTHER" id="PTHR21091:SF169">
    <property type="entry name" value="UROPORPHYRINOGEN DECARBOXYLASE"/>
    <property type="match status" value="1"/>
</dbReference>
<comment type="caution">
    <text evidence="17">The sequence shown here is derived from an EMBL/GenBank/DDBJ whole genome shotgun (WGS) entry which is preliminary data.</text>
</comment>
<evidence type="ECO:0000313" key="17">
    <source>
        <dbReference type="EMBL" id="PTB88727.1"/>
    </source>
</evidence>
<comment type="function">
    <text evidence="1 12">Catalyzes the decarboxylation of four acetate groups of uroporphyrinogen-III to yield coproporphyrinogen-III.</text>
</comment>
<keyword evidence="11 12" id="KW-0627">Porphyrin biosynthesis</keyword>
<dbReference type="PROSITE" id="PS00907">
    <property type="entry name" value="UROD_2"/>
    <property type="match status" value="1"/>
</dbReference>
<evidence type="ECO:0000313" key="19">
    <source>
        <dbReference type="Proteomes" id="UP000241514"/>
    </source>
</evidence>
<dbReference type="NCBIfam" id="TIGR01464">
    <property type="entry name" value="hemE"/>
    <property type="match status" value="1"/>
</dbReference>
<dbReference type="Pfam" id="PF01208">
    <property type="entry name" value="URO-D"/>
    <property type="match status" value="1"/>
</dbReference>
<dbReference type="PANTHER" id="PTHR21091">
    <property type="entry name" value="METHYLTETRAHYDROFOLATE:HOMOCYSTEINE METHYLTRANSFERASE RELATED"/>
    <property type="match status" value="1"/>
</dbReference>
<comment type="subunit">
    <text evidence="5 12">Homodimer.</text>
</comment>
<dbReference type="GO" id="GO:0019353">
    <property type="term" value="P:protoporphyrinogen IX biosynthetic process from glutamate"/>
    <property type="evidence" value="ECO:0007669"/>
    <property type="project" value="TreeGrafter"/>
</dbReference>
<dbReference type="CDD" id="cd00717">
    <property type="entry name" value="URO-D"/>
    <property type="match status" value="1"/>
</dbReference>
<organism evidence="17 20">
    <name type="scientific">Pseudidiomarina aestuarii</name>
    <dbReference type="NCBI Taxonomy" id="624146"/>
    <lineage>
        <taxon>Bacteria</taxon>
        <taxon>Pseudomonadati</taxon>
        <taxon>Pseudomonadota</taxon>
        <taxon>Gammaproteobacteria</taxon>
        <taxon>Alteromonadales</taxon>
        <taxon>Idiomarinaceae</taxon>
        <taxon>Pseudidiomarina</taxon>
    </lineage>
</organism>
<dbReference type="SUPFAM" id="SSF51726">
    <property type="entry name" value="UROD/MetE-like"/>
    <property type="match status" value="1"/>
</dbReference>
<dbReference type="EMBL" id="PYVF01000039">
    <property type="protein sequence ID" value="PTB88727.1"/>
    <property type="molecule type" value="Genomic_DNA"/>
</dbReference>
<keyword evidence="10 12" id="KW-0456">Lyase</keyword>
<proteinExistence type="inferred from homology"/>